<accession>A0A9P4N7Y1</accession>
<comment type="caution">
    <text evidence="1">The sequence shown here is derived from an EMBL/GenBank/DDBJ whole genome shotgun (WGS) entry which is preliminary data.</text>
</comment>
<evidence type="ECO:0000313" key="1">
    <source>
        <dbReference type="EMBL" id="KAF2267644.1"/>
    </source>
</evidence>
<dbReference type="Proteomes" id="UP000800093">
    <property type="component" value="Unassembled WGS sequence"/>
</dbReference>
<dbReference type="EMBL" id="ML986590">
    <property type="protein sequence ID" value="KAF2267644.1"/>
    <property type="molecule type" value="Genomic_DNA"/>
</dbReference>
<name>A0A9P4N7Y1_9PLEO</name>
<reference evidence="2" key="1">
    <citation type="journal article" date="2020" name="Stud. Mycol.">
        <title>101 Dothideomycetes genomes: A test case for predicting lifestyles and emergence of pathogens.</title>
        <authorList>
            <person name="Haridas S."/>
            <person name="Albert R."/>
            <person name="Binder M."/>
            <person name="Bloem J."/>
            <person name="LaButti K."/>
            <person name="Salamov A."/>
            <person name="Andreopoulos B."/>
            <person name="Baker S."/>
            <person name="Barry K."/>
            <person name="Bills G."/>
            <person name="Bluhm B."/>
            <person name="Cannon C."/>
            <person name="Castanera R."/>
            <person name="Culley D."/>
            <person name="Daum C."/>
            <person name="Ezra D."/>
            <person name="Gonzalez J."/>
            <person name="Henrissat B."/>
            <person name="Kuo A."/>
            <person name="Liang C."/>
            <person name="Lipzen A."/>
            <person name="Lutzoni F."/>
            <person name="Magnuson J."/>
            <person name="Mondo S."/>
            <person name="Nolan M."/>
            <person name="Ohm R."/>
            <person name="Pangilinan J."/>
            <person name="Park H.-J."/>
            <person name="Ramirez L."/>
            <person name="Alfaro M."/>
            <person name="Sun H."/>
            <person name="Tritt A."/>
            <person name="Yoshinaga Y."/>
            <person name="Zwiers L.-H."/>
            <person name="Turgeon B."/>
            <person name="Goodwin S."/>
            <person name="Spatafora J."/>
            <person name="Crous P."/>
            <person name="Grigoriev I."/>
        </authorList>
    </citation>
    <scope>NUCLEOTIDE SEQUENCE [LARGE SCALE GENOMIC DNA]</scope>
    <source>
        <strain evidence="2">CBS 304.66</strain>
    </source>
</reference>
<sequence length="173" mass="19084">MRLSSKGFPSAVSTTVGLMATLTIDYSGPRPPLLQGWSVQILIPRNGIAGKYGKPGVSKGPSQRFARGIVTPHSDFHGPGRGIAETRPCPFPRGERWLIIHTLLMLESRPVKYPWQPSVKFQGRDIIISSSRESSYNREGVWLIFCIDFSNRIPRSSITVLRKSMGASIGAAY</sequence>
<protein>
    <submittedName>
        <fullName evidence="1">Uncharacterized protein</fullName>
    </submittedName>
</protein>
<gene>
    <name evidence="1" type="ORF">CC78DRAFT_63348</name>
</gene>
<organism evidence="1 2">
    <name type="scientific">Lojkania enalia</name>
    <dbReference type="NCBI Taxonomy" id="147567"/>
    <lineage>
        <taxon>Eukaryota</taxon>
        <taxon>Fungi</taxon>
        <taxon>Dikarya</taxon>
        <taxon>Ascomycota</taxon>
        <taxon>Pezizomycotina</taxon>
        <taxon>Dothideomycetes</taxon>
        <taxon>Pleosporomycetidae</taxon>
        <taxon>Pleosporales</taxon>
        <taxon>Pleosporales incertae sedis</taxon>
        <taxon>Lojkania</taxon>
    </lineage>
</organism>
<proteinExistence type="predicted"/>
<dbReference type="AlphaFoldDB" id="A0A9P4N7Y1"/>
<keyword evidence="2" id="KW-1185">Reference proteome</keyword>
<evidence type="ECO:0000313" key="2">
    <source>
        <dbReference type="Proteomes" id="UP000800093"/>
    </source>
</evidence>